<dbReference type="SMART" id="SM00471">
    <property type="entry name" value="HDc"/>
    <property type="match status" value="1"/>
</dbReference>
<dbReference type="Pfam" id="PF13487">
    <property type="entry name" value="HD_5"/>
    <property type="match status" value="1"/>
</dbReference>
<dbReference type="InterPro" id="IPR037522">
    <property type="entry name" value="HD_GYP_dom"/>
</dbReference>
<evidence type="ECO:0000313" key="5">
    <source>
        <dbReference type="Proteomes" id="UP000198656"/>
    </source>
</evidence>
<dbReference type="PROSITE" id="PS51832">
    <property type="entry name" value="HD_GYP"/>
    <property type="match status" value="1"/>
</dbReference>
<dbReference type="STRING" id="1121419.SAMN05443529_10356"/>
<proteinExistence type="predicted"/>
<feature type="domain" description="HD-GYP" evidence="3">
    <location>
        <begin position="238"/>
        <end position="424"/>
    </location>
</feature>
<dbReference type="InterPro" id="IPR003607">
    <property type="entry name" value="HD/PDEase_dom"/>
</dbReference>
<reference evidence="5" key="1">
    <citation type="submission" date="2016-10" db="EMBL/GenBank/DDBJ databases">
        <authorList>
            <person name="Varghese N."/>
            <person name="Submissions S."/>
        </authorList>
    </citation>
    <scope>NUCLEOTIDE SEQUENCE [LARGE SCALE GENOMIC DNA]</scope>
    <source>
        <strain evidence="5">DSM 8344</strain>
    </source>
</reference>
<evidence type="ECO:0000259" key="3">
    <source>
        <dbReference type="PROSITE" id="PS51832"/>
    </source>
</evidence>
<keyword evidence="2" id="KW-0812">Transmembrane</keyword>
<dbReference type="InterPro" id="IPR006675">
    <property type="entry name" value="HDIG_dom"/>
</dbReference>
<evidence type="ECO:0000256" key="2">
    <source>
        <dbReference type="SAM" id="Phobius"/>
    </source>
</evidence>
<keyword evidence="2" id="KW-1133">Transmembrane helix</keyword>
<dbReference type="CDD" id="cd00077">
    <property type="entry name" value="HDc"/>
    <property type="match status" value="1"/>
</dbReference>
<accession>A0A1G7U7M8</accession>
<feature type="coiled-coil region" evidence="1">
    <location>
        <begin position="211"/>
        <end position="242"/>
    </location>
</feature>
<dbReference type="SUPFAM" id="SSF109604">
    <property type="entry name" value="HD-domain/PDEase-like"/>
    <property type="match status" value="1"/>
</dbReference>
<gene>
    <name evidence="4" type="ORF">SAMN05443529_10356</name>
</gene>
<feature type="transmembrane region" description="Helical" evidence="2">
    <location>
        <begin position="66"/>
        <end position="87"/>
    </location>
</feature>
<dbReference type="EMBL" id="FNCP01000003">
    <property type="protein sequence ID" value="SDG43665.1"/>
    <property type="molecule type" value="Genomic_DNA"/>
</dbReference>
<feature type="transmembrane region" description="Helical" evidence="2">
    <location>
        <begin position="180"/>
        <end position="198"/>
    </location>
</feature>
<protein>
    <submittedName>
        <fullName evidence="4">HDIG domain-containing protein</fullName>
    </submittedName>
</protein>
<evidence type="ECO:0000313" key="4">
    <source>
        <dbReference type="EMBL" id="SDG43665.1"/>
    </source>
</evidence>
<keyword evidence="2" id="KW-0472">Membrane</keyword>
<dbReference type="Proteomes" id="UP000198656">
    <property type="component" value="Unassembled WGS sequence"/>
</dbReference>
<keyword evidence="5" id="KW-1185">Reference proteome</keyword>
<feature type="transmembrane region" description="Helical" evidence="2">
    <location>
        <begin position="32"/>
        <end position="51"/>
    </location>
</feature>
<feature type="transmembrane region" description="Helical" evidence="2">
    <location>
        <begin position="125"/>
        <end position="142"/>
    </location>
</feature>
<feature type="transmembrane region" description="Helical" evidence="2">
    <location>
        <begin position="149"/>
        <end position="168"/>
    </location>
</feature>
<dbReference type="NCBIfam" id="TIGR00277">
    <property type="entry name" value="HDIG"/>
    <property type="match status" value="1"/>
</dbReference>
<dbReference type="PANTHER" id="PTHR43155">
    <property type="entry name" value="CYCLIC DI-GMP PHOSPHODIESTERASE PA4108-RELATED"/>
    <property type="match status" value="1"/>
</dbReference>
<dbReference type="OrthoDB" id="9798833at2"/>
<name>A0A1G7U7M8_9FIRM</name>
<dbReference type="Gene3D" id="1.10.3210.10">
    <property type="entry name" value="Hypothetical protein af1432"/>
    <property type="match status" value="1"/>
</dbReference>
<evidence type="ECO:0000256" key="1">
    <source>
        <dbReference type="SAM" id="Coils"/>
    </source>
</evidence>
<keyword evidence="1" id="KW-0175">Coiled coil</keyword>
<dbReference type="AlphaFoldDB" id="A0A1G7U7M8"/>
<feature type="transmembrane region" description="Helical" evidence="2">
    <location>
        <begin position="99"/>
        <end position="119"/>
    </location>
</feature>
<dbReference type="PANTHER" id="PTHR43155:SF2">
    <property type="entry name" value="CYCLIC DI-GMP PHOSPHODIESTERASE PA4108"/>
    <property type="match status" value="1"/>
</dbReference>
<organism evidence="4 5">
    <name type="scientific">Desulfosporosinus hippei DSM 8344</name>
    <dbReference type="NCBI Taxonomy" id="1121419"/>
    <lineage>
        <taxon>Bacteria</taxon>
        <taxon>Bacillati</taxon>
        <taxon>Bacillota</taxon>
        <taxon>Clostridia</taxon>
        <taxon>Eubacteriales</taxon>
        <taxon>Desulfitobacteriaceae</taxon>
        <taxon>Desulfosporosinus</taxon>
    </lineage>
</organism>
<sequence>MLSPFRKLLPEQYKQEFFDEITRHNFIRSRNLASVLFLLNIFFLVFDIINYQEDLWDWDTLSGYSALFYLHVFLGLVLSVFILMSWFNRLKTDDQNLTRWHSCLGTLFSSFIIVFSSCISINDQLLHNQITVFILGSIIIAANNYLKPVISLITFALAWVLFMIGISYLQTDLDVLKGNYINGTILMVFAWFLSYTLYKMKIQDLISQKTIQQKTKEVEEYNNDLIVTNNRLEESLQALDESQNVIFSLASALESKDTYTRGHSERVANYALQLAQALKLSVPEQQTVWRAAQLHDIGKIGIPDSILNKPGKLNNKEWEIMRSHPEMGETICSTLSFARDFLPLIRHHHERFDGTGYPDALRGEAIPFLARIITVADAVDAITSQRSYRPSRTIDYALEELVNGKGSQFDPVIVQAFIELFNYS</sequence>